<dbReference type="EMBL" id="MU167215">
    <property type="protein sequence ID" value="KAG0151128.1"/>
    <property type="molecule type" value="Genomic_DNA"/>
</dbReference>
<evidence type="ECO:0000256" key="1">
    <source>
        <dbReference type="SAM" id="MobiDB-lite"/>
    </source>
</evidence>
<evidence type="ECO:0000313" key="3">
    <source>
        <dbReference type="Proteomes" id="UP000886653"/>
    </source>
</evidence>
<gene>
    <name evidence="2" type="ORF">CROQUDRAFT_87258</name>
</gene>
<feature type="compositionally biased region" description="Polar residues" evidence="1">
    <location>
        <begin position="1"/>
        <end position="24"/>
    </location>
</feature>
<keyword evidence="3" id="KW-1185">Reference proteome</keyword>
<protein>
    <submittedName>
        <fullName evidence="2">Uncharacterized protein</fullName>
    </submittedName>
</protein>
<sequence length="73" mass="8081">MRTTLSLQLEGSLESPSPSKNTSKLPPLQPGYDMEINLKSECIPPTSNLYLLSQDKEAELLAYLEVQLAKGFI</sequence>
<accession>A0A9P6NVL3</accession>
<dbReference type="OrthoDB" id="2677031at2759"/>
<organism evidence="2 3">
    <name type="scientific">Cronartium quercuum f. sp. fusiforme G11</name>
    <dbReference type="NCBI Taxonomy" id="708437"/>
    <lineage>
        <taxon>Eukaryota</taxon>
        <taxon>Fungi</taxon>
        <taxon>Dikarya</taxon>
        <taxon>Basidiomycota</taxon>
        <taxon>Pucciniomycotina</taxon>
        <taxon>Pucciniomycetes</taxon>
        <taxon>Pucciniales</taxon>
        <taxon>Coleosporiaceae</taxon>
        <taxon>Cronartium</taxon>
    </lineage>
</organism>
<proteinExistence type="predicted"/>
<dbReference type="AlphaFoldDB" id="A0A9P6NVL3"/>
<evidence type="ECO:0000313" key="2">
    <source>
        <dbReference type="EMBL" id="KAG0151128.1"/>
    </source>
</evidence>
<comment type="caution">
    <text evidence="2">The sequence shown here is derived from an EMBL/GenBank/DDBJ whole genome shotgun (WGS) entry which is preliminary data.</text>
</comment>
<feature type="region of interest" description="Disordered" evidence="1">
    <location>
        <begin position="1"/>
        <end position="29"/>
    </location>
</feature>
<dbReference type="Proteomes" id="UP000886653">
    <property type="component" value="Unassembled WGS sequence"/>
</dbReference>
<reference evidence="2" key="1">
    <citation type="submission" date="2013-11" db="EMBL/GenBank/DDBJ databases">
        <title>Genome sequence of the fusiform rust pathogen reveals effectors for host alternation and coevolution with pine.</title>
        <authorList>
            <consortium name="DOE Joint Genome Institute"/>
            <person name="Smith K."/>
            <person name="Pendleton A."/>
            <person name="Kubisiak T."/>
            <person name="Anderson C."/>
            <person name="Salamov A."/>
            <person name="Aerts A."/>
            <person name="Riley R."/>
            <person name="Clum A."/>
            <person name="Lindquist E."/>
            <person name="Ence D."/>
            <person name="Campbell M."/>
            <person name="Kronenberg Z."/>
            <person name="Feau N."/>
            <person name="Dhillon B."/>
            <person name="Hamelin R."/>
            <person name="Burleigh J."/>
            <person name="Smith J."/>
            <person name="Yandell M."/>
            <person name="Nelson C."/>
            <person name="Grigoriev I."/>
            <person name="Davis J."/>
        </authorList>
    </citation>
    <scope>NUCLEOTIDE SEQUENCE</scope>
    <source>
        <strain evidence="2">G11</strain>
    </source>
</reference>
<name>A0A9P6NVL3_9BASI</name>